<evidence type="ECO:0000259" key="1">
    <source>
        <dbReference type="SMART" id="SM00670"/>
    </source>
</evidence>
<name>E6QKD2_9ZZZZ</name>
<dbReference type="PANTHER" id="PTHR34610:SF4">
    <property type="entry name" value="SLL8027 PROTEIN"/>
    <property type="match status" value="1"/>
</dbReference>
<accession>E6QKD2</accession>
<reference evidence="2" key="1">
    <citation type="submission" date="2009-10" db="EMBL/GenBank/DDBJ databases">
        <title>Diversity of trophic interactions inside an arsenic-rich microbial ecosystem.</title>
        <authorList>
            <person name="Bertin P.N."/>
            <person name="Heinrich-Salmeron A."/>
            <person name="Pelletier E."/>
            <person name="Goulhen-Chollet F."/>
            <person name="Arsene-Ploetze F."/>
            <person name="Gallien S."/>
            <person name="Calteau A."/>
            <person name="Vallenet D."/>
            <person name="Casiot C."/>
            <person name="Chane-Woon-Ming B."/>
            <person name="Giloteaux L."/>
            <person name="Barakat M."/>
            <person name="Bonnefoy V."/>
            <person name="Bruneel O."/>
            <person name="Chandler M."/>
            <person name="Cleiss J."/>
            <person name="Duran R."/>
            <person name="Elbaz-Poulichet F."/>
            <person name="Fonknechten N."/>
            <person name="Lauga B."/>
            <person name="Mornico D."/>
            <person name="Ortet P."/>
            <person name="Schaeffer C."/>
            <person name="Siguier P."/>
            <person name="Alexander Thil Smith A."/>
            <person name="Van Dorsselaer A."/>
            <person name="Weissenbach J."/>
            <person name="Medigue C."/>
            <person name="Le Paslier D."/>
        </authorList>
    </citation>
    <scope>NUCLEOTIDE SEQUENCE</scope>
</reference>
<evidence type="ECO:0000313" key="2">
    <source>
        <dbReference type="EMBL" id="CBI07699.1"/>
    </source>
</evidence>
<protein>
    <recommendedName>
        <fullName evidence="1">PIN domain-containing protein</fullName>
    </recommendedName>
</protein>
<organism evidence="2">
    <name type="scientific">mine drainage metagenome</name>
    <dbReference type="NCBI Taxonomy" id="410659"/>
    <lineage>
        <taxon>unclassified sequences</taxon>
        <taxon>metagenomes</taxon>
        <taxon>ecological metagenomes</taxon>
    </lineage>
</organism>
<sequence>MIVPGRFVLDTNVIVSGVLQPESAPRRAMLEAQQRGQLLASQDTLDELQNVLSRSRFDRLASAAKRAQLFDEYLANVELILVVSPIRACRDPRDDKFLALAYDGRADALITGDDDLLALHPFHGIAILSPTDYLEKP</sequence>
<dbReference type="SMART" id="SM00670">
    <property type="entry name" value="PINc"/>
    <property type="match status" value="1"/>
</dbReference>
<dbReference type="EMBL" id="CABQ01000123">
    <property type="protein sequence ID" value="CBI07699.1"/>
    <property type="molecule type" value="Genomic_DNA"/>
</dbReference>
<dbReference type="NCBIfam" id="TIGR00305">
    <property type="entry name" value="putative toxin-antitoxin system toxin component, PIN family"/>
    <property type="match status" value="1"/>
</dbReference>
<dbReference type="AlphaFoldDB" id="E6QKD2"/>
<dbReference type="InterPro" id="IPR029060">
    <property type="entry name" value="PIN-like_dom_sf"/>
</dbReference>
<feature type="domain" description="PIN" evidence="1">
    <location>
        <begin position="5"/>
        <end position="118"/>
    </location>
</feature>
<proteinExistence type="predicted"/>
<dbReference type="SUPFAM" id="SSF88723">
    <property type="entry name" value="PIN domain-like"/>
    <property type="match status" value="1"/>
</dbReference>
<dbReference type="PANTHER" id="PTHR34610">
    <property type="entry name" value="SSL7007 PROTEIN"/>
    <property type="match status" value="1"/>
</dbReference>
<dbReference type="Pfam" id="PF13470">
    <property type="entry name" value="PIN_3"/>
    <property type="match status" value="1"/>
</dbReference>
<dbReference type="InterPro" id="IPR002850">
    <property type="entry name" value="PIN_toxin-like"/>
</dbReference>
<comment type="caution">
    <text evidence="2">The sequence shown here is derived from an EMBL/GenBank/DDBJ whole genome shotgun (WGS) entry which is preliminary data.</text>
</comment>
<gene>
    <name evidence="2" type="ORF">CARN6_1069</name>
</gene>
<dbReference type="InterPro" id="IPR002716">
    <property type="entry name" value="PIN_dom"/>
</dbReference>